<dbReference type="EMBL" id="CP053587">
    <property type="protein sequence ID" value="WNZ27313.1"/>
    <property type="molecule type" value="Genomic_DNA"/>
</dbReference>
<accession>A0AA96WKV8</accession>
<gene>
    <name evidence="2" type="ORF">HJG54_30970</name>
</gene>
<proteinExistence type="predicted"/>
<dbReference type="Gene3D" id="3.40.50.2000">
    <property type="entry name" value="Glycogen Phosphorylase B"/>
    <property type="match status" value="1"/>
</dbReference>
<sequence length="443" mass="50042">MGQRVLIISPHFPPINAADHQRVRMALPYLEQFGWEAHVLAVQPDCIEAGIEDPFLSKTIPSHIPITYTKALPVQQTRKLGLGSLGLRSFPYLLQAGDRLLQQQKFDLVFFSNTVFTSMALGPRWRKRFGVPYILDFQDPWLNDYYKQSGVTPPGGRFKYGFSQLQAKLLEPKVVIQASHIISVSPAYPQILQRRYPSLNSSQLTVLPFGAPKTDFDLLPSLQIQQRIFDINDRKRHWVYVGRGGEDMALALRSLFSAIQADRCQNPETWQTVQLHFVGTSYAPKELATKTVEPIAQEFGIADLVTEHPQRIPYFEALQVLAESDAILLIGSSDAGYTASKLYPCILAQKPILAIFHQQSSVVDILRHCHAGQAITFASNSKPQDLTASIIRELRNLLTYSKGWQPPTNWTAFEPYTAFRMTAKLRQIFDQSVAQPVLYSYHA</sequence>
<evidence type="ECO:0000313" key="2">
    <source>
        <dbReference type="EMBL" id="WNZ27313.1"/>
    </source>
</evidence>
<dbReference type="AlphaFoldDB" id="A0AA96WKV8"/>
<protein>
    <recommendedName>
        <fullName evidence="1">Glycosyltransferase subfamily 4-like N-terminal domain-containing protein</fullName>
    </recommendedName>
</protein>
<reference evidence="2" key="1">
    <citation type="submission" date="2020-05" db="EMBL/GenBank/DDBJ databases">
        <authorList>
            <person name="Zhu T."/>
            <person name="Keshari N."/>
            <person name="Lu X."/>
        </authorList>
    </citation>
    <scope>NUCLEOTIDE SEQUENCE</scope>
    <source>
        <strain evidence="2">NK1-12</strain>
    </source>
</reference>
<evidence type="ECO:0000259" key="1">
    <source>
        <dbReference type="Pfam" id="PF13579"/>
    </source>
</evidence>
<feature type="domain" description="Glycosyltransferase subfamily 4-like N-terminal" evidence="1">
    <location>
        <begin position="22"/>
        <end position="210"/>
    </location>
</feature>
<dbReference type="SUPFAM" id="SSF53756">
    <property type="entry name" value="UDP-Glycosyltransferase/glycogen phosphorylase"/>
    <property type="match status" value="1"/>
</dbReference>
<dbReference type="Pfam" id="PF13579">
    <property type="entry name" value="Glyco_trans_4_4"/>
    <property type="match status" value="1"/>
</dbReference>
<organism evidence="2">
    <name type="scientific">Leptolyngbya sp. NK1-12</name>
    <dbReference type="NCBI Taxonomy" id="2547451"/>
    <lineage>
        <taxon>Bacteria</taxon>
        <taxon>Bacillati</taxon>
        <taxon>Cyanobacteriota</taxon>
        <taxon>Cyanophyceae</taxon>
        <taxon>Leptolyngbyales</taxon>
        <taxon>Leptolyngbyaceae</taxon>
        <taxon>Leptolyngbya group</taxon>
        <taxon>Leptolyngbya</taxon>
    </lineage>
</organism>
<name>A0AA96WKV8_9CYAN</name>
<dbReference type="InterPro" id="IPR028098">
    <property type="entry name" value="Glyco_trans_4-like_N"/>
</dbReference>